<dbReference type="RefSeq" id="WP_115578112.1">
    <property type="nucleotide sequence ID" value="NZ_NMUS01000046.1"/>
</dbReference>
<evidence type="ECO:0000313" key="1">
    <source>
        <dbReference type="EMBL" id="TYD42989.1"/>
    </source>
</evidence>
<name>A0ABY3MJ83_AERVE</name>
<evidence type="ECO:0000313" key="2">
    <source>
        <dbReference type="Proteomes" id="UP000323129"/>
    </source>
</evidence>
<protein>
    <recommendedName>
        <fullName evidence="3">Response regulatory domain-containing protein</fullName>
    </recommendedName>
</protein>
<accession>A0ABY3MJ83</accession>
<dbReference type="Proteomes" id="UP000323129">
    <property type="component" value="Unassembled WGS sequence"/>
</dbReference>
<reference evidence="1 2" key="1">
    <citation type="submission" date="2017-08" db="EMBL/GenBank/DDBJ databases">
        <title>Aeromonas veronii bv sobria strain NS22 whole genome sequencing.</title>
        <authorList>
            <person name="Katharios P."/>
            <person name="Ha V.Q."/>
            <person name="Smyrli M."/>
        </authorList>
    </citation>
    <scope>NUCLEOTIDE SEQUENCE [LARGE SCALE GENOMIC DNA]</scope>
    <source>
        <strain evidence="1 2">NS22</strain>
    </source>
</reference>
<gene>
    <name evidence="1" type="ORF">CJF24_14790</name>
</gene>
<sequence>MTILLLEEDPLLRSAITRELTEQGVPADRIHYHSHPNHERSGLLALLQQHAFDAIICQQDKQQDLDGARLLHEAHYLGLLHEAHYLGLLQPGCVLLLLDADQSEQEFLPSDLYFSLYLPLPFMTQQLTAVLGQLVKLSNLTRTLAAPILLREWQLATALCEDLLFQRENRSLPPWLDRLKGYLLLQSTERITAAQHYALCANEYQASWPRAGLFYAMLGLGKLQSARTDLQRHQASVSMATRLELQLASQLHQHHWLAAWETMGELLQIRPHQPRWHQLAMLLGLVLQDEEKVLEQANSLTLRHFSEQRVRLAIDSFMLNASLAVLWHAPSSNRIRSLQQEWEHLKRTVHLQPHEYELLQALMLGLDYRFDEALILIAHHQPDEGSDNHLTLLLGFAVSQFCGLPHHAQRYLTQLTQYRVRVAPHPLTRQLFHHLVAELGQRLTAREQRLSELRQLRHKAMQASQYQTALQAGLQLLEEFPALPGDAWQLLELLQHCWPAGMAAPRVALLVDTLERRLKHSPAFLDQHARQYQRTLQEIRTHLQPHLSGSGPSCLVAGQPEP</sequence>
<comment type="caution">
    <text evidence="1">The sequence shown here is derived from an EMBL/GenBank/DDBJ whole genome shotgun (WGS) entry which is preliminary data.</text>
</comment>
<evidence type="ECO:0008006" key="3">
    <source>
        <dbReference type="Google" id="ProtNLM"/>
    </source>
</evidence>
<dbReference type="EMBL" id="NQMC01000044">
    <property type="protein sequence ID" value="TYD42989.1"/>
    <property type="molecule type" value="Genomic_DNA"/>
</dbReference>
<keyword evidence="2" id="KW-1185">Reference proteome</keyword>
<organism evidence="1 2">
    <name type="scientific">Aeromonas veronii</name>
    <dbReference type="NCBI Taxonomy" id="654"/>
    <lineage>
        <taxon>Bacteria</taxon>
        <taxon>Pseudomonadati</taxon>
        <taxon>Pseudomonadota</taxon>
        <taxon>Gammaproteobacteria</taxon>
        <taxon>Aeromonadales</taxon>
        <taxon>Aeromonadaceae</taxon>
        <taxon>Aeromonas</taxon>
    </lineage>
</organism>
<proteinExistence type="predicted"/>